<accession>A0ABZ2LYL2</accession>
<sequence>MVVLLMGSGVLRPHPATQAATTKADATKVALREKVFMPELLPHHAREGQRMPHRKGREAGVRADFGRGGCSTQLGFEHTDRGQHLSKAFDAASFVFVLDPPARILERRYQVVDLICRDRQGAQRFTDRVERHMIGMSR</sequence>
<dbReference type="Proteomes" id="UP001370348">
    <property type="component" value="Chromosome"/>
</dbReference>
<evidence type="ECO:0000313" key="2">
    <source>
        <dbReference type="Proteomes" id="UP001370348"/>
    </source>
</evidence>
<evidence type="ECO:0008006" key="3">
    <source>
        <dbReference type="Google" id="ProtNLM"/>
    </source>
</evidence>
<gene>
    <name evidence="1" type="ORF">LZC94_40795</name>
</gene>
<proteinExistence type="predicted"/>
<protein>
    <recommendedName>
        <fullName evidence="3">PilZ domain-containing protein</fullName>
    </recommendedName>
</protein>
<dbReference type="EMBL" id="CP089984">
    <property type="protein sequence ID" value="WXB14157.1"/>
    <property type="molecule type" value="Genomic_DNA"/>
</dbReference>
<organism evidence="1 2">
    <name type="scientific">Pendulispora albinea</name>
    <dbReference type="NCBI Taxonomy" id="2741071"/>
    <lineage>
        <taxon>Bacteria</taxon>
        <taxon>Pseudomonadati</taxon>
        <taxon>Myxococcota</taxon>
        <taxon>Myxococcia</taxon>
        <taxon>Myxococcales</taxon>
        <taxon>Sorangiineae</taxon>
        <taxon>Pendulisporaceae</taxon>
        <taxon>Pendulispora</taxon>
    </lineage>
</organism>
<evidence type="ECO:0000313" key="1">
    <source>
        <dbReference type="EMBL" id="WXB14157.1"/>
    </source>
</evidence>
<name>A0ABZ2LYL2_9BACT</name>
<reference evidence="1 2" key="1">
    <citation type="submission" date="2021-12" db="EMBL/GenBank/DDBJ databases">
        <title>Discovery of the Pendulisporaceae a myxobacterial family with distinct sporulation behavior and unique specialized metabolism.</title>
        <authorList>
            <person name="Garcia R."/>
            <person name="Popoff A."/>
            <person name="Bader C.D."/>
            <person name="Loehr J."/>
            <person name="Walesch S."/>
            <person name="Walt C."/>
            <person name="Boldt J."/>
            <person name="Bunk B."/>
            <person name="Haeckl F.J.F.P.J."/>
            <person name="Gunesch A.P."/>
            <person name="Birkelbach J."/>
            <person name="Nuebel U."/>
            <person name="Pietschmann T."/>
            <person name="Bach T."/>
            <person name="Mueller R."/>
        </authorList>
    </citation>
    <scope>NUCLEOTIDE SEQUENCE [LARGE SCALE GENOMIC DNA]</scope>
    <source>
        <strain evidence="1 2">MSr11954</strain>
    </source>
</reference>
<keyword evidence="2" id="KW-1185">Reference proteome</keyword>